<accession>A0A0C2KIA6</accession>
<protein>
    <submittedName>
        <fullName evidence="1">Uncharacterized protein</fullName>
    </submittedName>
</protein>
<reference evidence="1 2" key="1">
    <citation type="submission" date="2014-11" db="EMBL/GenBank/DDBJ databases">
        <title>Draft Genome Sequence of Vibrio piscirenalis strains CECT 8603T and CECT 8604, two marine Gammaproteobacterium isolated from cultured gilthead sea bream (Sparus aurata).</title>
        <authorList>
            <person name="Arahal D.R."/>
            <person name="Rodrigo-Torres L."/>
            <person name="Lucena T."/>
            <person name="Pujalte M.J."/>
        </authorList>
    </citation>
    <scope>NUCLEOTIDE SEQUENCE [LARGE SCALE GENOMIC DNA]</scope>
    <source>
        <strain evidence="1 2">DCR 1-4-2</strain>
    </source>
</reference>
<sequence>MITVYREYPLSNHPNLHARVEVNPIGQLDIEIVELCEKHSSEFDHLSFESKGSAICVCGKDQLSAWQLSLTNGDGRELSLLIDKANEEYETLMRDLM</sequence>
<proteinExistence type="predicted"/>
<organism evidence="1 2">
    <name type="scientific">Vibrio renipiscarius</name>
    <dbReference type="NCBI Taxonomy" id="1461322"/>
    <lineage>
        <taxon>Bacteria</taxon>
        <taxon>Pseudomonadati</taxon>
        <taxon>Pseudomonadota</taxon>
        <taxon>Gammaproteobacteria</taxon>
        <taxon>Vibrionales</taxon>
        <taxon>Vibrionaceae</taxon>
        <taxon>Vibrio</taxon>
    </lineage>
</organism>
<dbReference type="STRING" id="1461322.OJ16_02425"/>
<accession>A0A0C2P183</accession>
<dbReference type="Proteomes" id="UP000031672">
    <property type="component" value="Unassembled WGS sequence"/>
</dbReference>
<dbReference type="EMBL" id="JTKH01000003">
    <property type="protein sequence ID" value="KII82058.1"/>
    <property type="molecule type" value="Genomic_DNA"/>
</dbReference>
<evidence type="ECO:0000313" key="2">
    <source>
        <dbReference type="Proteomes" id="UP000031672"/>
    </source>
</evidence>
<name>A0A0C2P183_9VIBR</name>
<gene>
    <name evidence="1" type="ORF">OJ16_02425</name>
</gene>
<dbReference type="AlphaFoldDB" id="A0A0C2P183"/>
<dbReference type="RefSeq" id="WP_040986995.1">
    <property type="nucleotide sequence ID" value="NZ_JBFRUC010000029.1"/>
</dbReference>
<keyword evidence="2" id="KW-1185">Reference proteome</keyword>
<evidence type="ECO:0000313" key="1">
    <source>
        <dbReference type="EMBL" id="KII82058.1"/>
    </source>
</evidence>
<comment type="caution">
    <text evidence="1">The sequence shown here is derived from an EMBL/GenBank/DDBJ whole genome shotgun (WGS) entry which is preliminary data.</text>
</comment>
<dbReference type="OrthoDB" id="5887304at2"/>